<sequence length="618" mass="72586">MRIHDKDWAVYDLLGDTQLSSGNIPMALKYYSKAAQLTDNPEMKNKFMELYKKEKKDTKIAFLCLPVYENFLKDIAEVLSLTYDTKLVVTEDIKTLQEAVRWADIIWLEWANEMAIFVTKNIPELSKKKVICRLHSYEALTDFPERIDWTKIDHLIFVAKHTQEIFRELHKTLDIPNVKEHVISNGIDLDRFKFTLHKPGYNLAVAAIIGHKKDPTMWIQLLAKLKRIDKNYKLHIAGEFENFRYKVYFNYSIKEVDLEENMILHGWVKDIEKFLEDKNFVLSTSIHEGHPYNIMEGMARGIKPIILNYRGAKEQWPNDLIYNTLDEALEIITNKSYDSESYRAFVELNYSLEKQIVEIYRLIKSIDDKTYNTQKTSVSVISNKDVVEDKNKENLEKAKSADEIKDYYDNFLERLKYDHIRENPRHSRVKDTLSKLVRPYIKVLDIGCGTGITSYFMASKGAIVTAIDLSDKLIEFAKQNSYHSNITYIVADATKLELNRSDFDLITIVDSMEHIPQNIVNDLFKVIKNHSNSSTVIYLNIPDARYQTFLRNNYPDRLQIVDETYYLDFLFKKFGEIGFEPIYVNIYGLDVPYQYDEIVFVTKEYLENTYNVEFSKYK</sequence>
<evidence type="ECO:0000259" key="3">
    <source>
        <dbReference type="Pfam" id="PF13649"/>
    </source>
</evidence>
<evidence type="ECO:0000259" key="2">
    <source>
        <dbReference type="Pfam" id="PF00534"/>
    </source>
</evidence>
<dbReference type="SUPFAM" id="SSF53756">
    <property type="entry name" value="UDP-Glycosyltransferase/glycogen phosphorylase"/>
    <property type="match status" value="1"/>
</dbReference>
<dbReference type="PANTHER" id="PTHR43861">
    <property type="entry name" value="TRANS-ACONITATE 2-METHYLTRANSFERASE-RELATED"/>
    <property type="match status" value="1"/>
</dbReference>
<dbReference type="STRING" id="1121883.SAMN02745226_02006"/>
<reference evidence="5" key="1">
    <citation type="submission" date="2016-12" db="EMBL/GenBank/DDBJ databases">
        <authorList>
            <person name="Varghese N."/>
            <person name="Submissions S."/>
        </authorList>
    </citation>
    <scope>NUCLEOTIDE SEQUENCE [LARGE SCALE GENOMIC DNA]</scope>
    <source>
        <strain evidence="5">DSM 13020</strain>
    </source>
</reference>
<dbReference type="EMBL" id="FRDJ01000020">
    <property type="protein sequence ID" value="SHN70249.1"/>
    <property type="molecule type" value="Genomic_DNA"/>
</dbReference>
<dbReference type="Gene3D" id="3.40.50.150">
    <property type="entry name" value="Vaccinia Virus protein VP39"/>
    <property type="match status" value="1"/>
</dbReference>
<dbReference type="Pfam" id="PF13649">
    <property type="entry name" value="Methyltransf_25"/>
    <property type="match status" value="1"/>
</dbReference>
<keyword evidence="5" id="KW-1185">Reference proteome</keyword>
<evidence type="ECO:0000256" key="1">
    <source>
        <dbReference type="ARBA" id="ARBA00022679"/>
    </source>
</evidence>
<feature type="domain" description="Methyltransferase" evidence="3">
    <location>
        <begin position="443"/>
        <end position="528"/>
    </location>
</feature>
<protein>
    <submittedName>
        <fullName evidence="4">Glycosyl transferases group 1</fullName>
    </submittedName>
</protein>
<feature type="domain" description="Glycosyl transferase family 1" evidence="2">
    <location>
        <begin position="192"/>
        <end position="315"/>
    </location>
</feature>
<dbReference type="SUPFAM" id="SSF53335">
    <property type="entry name" value="S-adenosyl-L-methionine-dependent methyltransferases"/>
    <property type="match status" value="1"/>
</dbReference>
<evidence type="ECO:0000313" key="5">
    <source>
        <dbReference type="Proteomes" id="UP000184207"/>
    </source>
</evidence>
<evidence type="ECO:0000313" key="4">
    <source>
        <dbReference type="EMBL" id="SHN70249.1"/>
    </source>
</evidence>
<dbReference type="InterPro" id="IPR029063">
    <property type="entry name" value="SAM-dependent_MTases_sf"/>
</dbReference>
<dbReference type="InterPro" id="IPR041698">
    <property type="entry name" value="Methyltransf_25"/>
</dbReference>
<dbReference type="Proteomes" id="UP000184207">
    <property type="component" value="Unassembled WGS sequence"/>
</dbReference>
<dbReference type="GO" id="GO:0016757">
    <property type="term" value="F:glycosyltransferase activity"/>
    <property type="evidence" value="ECO:0007669"/>
    <property type="project" value="InterPro"/>
</dbReference>
<keyword evidence="1 4" id="KW-0808">Transferase</keyword>
<gene>
    <name evidence="4" type="ORF">SAMN02745226_02006</name>
</gene>
<dbReference type="CDD" id="cd02440">
    <property type="entry name" value="AdoMet_MTases"/>
    <property type="match status" value="1"/>
</dbReference>
<accession>A0A1M7THJ6</accession>
<dbReference type="InterPro" id="IPR001296">
    <property type="entry name" value="Glyco_trans_1"/>
</dbReference>
<dbReference type="Pfam" id="PF00534">
    <property type="entry name" value="Glycos_transf_1"/>
    <property type="match status" value="1"/>
</dbReference>
<organism evidence="4 5">
    <name type="scientific">Fervidobacterium gondwanense DSM 13020</name>
    <dbReference type="NCBI Taxonomy" id="1121883"/>
    <lineage>
        <taxon>Bacteria</taxon>
        <taxon>Thermotogati</taxon>
        <taxon>Thermotogota</taxon>
        <taxon>Thermotogae</taxon>
        <taxon>Thermotogales</taxon>
        <taxon>Fervidobacteriaceae</taxon>
        <taxon>Fervidobacterium</taxon>
    </lineage>
</organism>
<name>A0A1M7THJ6_FERGO</name>
<dbReference type="RefSeq" id="WP_072761087.1">
    <property type="nucleotide sequence ID" value="NZ_FRDJ01000020.1"/>
</dbReference>
<dbReference type="Gene3D" id="3.40.50.2000">
    <property type="entry name" value="Glycogen Phosphorylase B"/>
    <property type="match status" value="2"/>
</dbReference>
<dbReference type="AlphaFoldDB" id="A0A1M7THJ6"/>
<proteinExistence type="predicted"/>